<accession>A0A1F7UPH5</accession>
<dbReference type="Gene3D" id="1.10.3210.10">
    <property type="entry name" value="Hypothetical protein af1432"/>
    <property type="match status" value="1"/>
</dbReference>
<proteinExistence type="predicted"/>
<evidence type="ECO:0000313" key="2">
    <source>
        <dbReference type="Proteomes" id="UP000176846"/>
    </source>
</evidence>
<sequence length="173" mass="19990">MADNINTKKLSELILFVITAHEEYPKQPDNSFRFWDKRTPYSIHPIWCAMTLLTETTLSEELRWRGAQALLLHDVVEDTTATLPSNISDEVVKLIQELTFETPTEGLEKIFQKSEEAQLLKLYDMVSNLLDWDQKLNMKIELYKGVAKKLAHLVEKQHGNLNIVSMAYALIGW</sequence>
<protein>
    <recommendedName>
        <fullName evidence="3">HD domain-containing protein</fullName>
    </recommendedName>
</protein>
<dbReference type="SUPFAM" id="SSF109604">
    <property type="entry name" value="HD-domain/PDEase-like"/>
    <property type="match status" value="1"/>
</dbReference>
<dbReference type="Proteomes" id="UP000176846">
    <property type="component" value="Unassembled WGS sequence"/>
</dbReference>
<comment type="caution">
    <text evidence="1">The sequence shown here is derived from an EMBL/GenBank/DDBJ whole genome shotgun (WGS) entry which is preliminary data.</text>
</comment>
<dbReference type="EMBL" id="MGEK01000039">
    <property type="protein sequence ID" value="OGL80213.1"/>
    <property type="molecule type" value="Genomic_DNA"/>
</dbReference>
<evidence type="ECO:0000313" key="1">
    <source>
        <dbReference type="EMBL" id="OGL80213.1"/>
    </source>
</evidence>
<organism evidence="1 2">
    <name type="scientific">Candidatus Uhrbacteria bacterium RIFCSPLOWO2_01_FULL_47_25</name>
    <dbReference type="NCBI Taxonomy" id="1802402"/>
    <lineage>
        <taxon>Bacteria</taxon>
        <taxon>Candidatus Uhriibacteriota</taxon>
    </lineage>
</organism>
<name>A0A1F7UPH5_9BACT</name>
<dbReference type="AlphaFoldDB" id="A0A1F7UPH5"/>
<gene>
    <name evidence="1" type="ORF">A2936_02495</name>
</gene>
<reference evidence="1 2" key="1">
    <citation type="journal article" date="2016" name="Nat. Commun.">
        <title>Thousands of microbial genomes shed light on interconnected biogeochemical processes in an aquifer system.</title>
        <authorList>
            <person name="Anantharaman K."/>
            <person name="Brown C.T."/>
            <person name="Hug L.A."/>
            <person name="Sharon I."/>
            <person name="Castelle C.J."/>
            <person name="Probst A.J."/>
            <person name="Thomas B.C."/>
            <person name="Singh A."/>
            <person name="Wilkins M.J."/>
            <person name="Karaoz U."/>
            <person name="Brodie E.L."/>
            <person name="Williams K.H."/>
            <person name="Hubbard S.S."/>
            <person name="Banfield J.F."/>
        </authorList>
    </citation>
    <scope>NUCLEOTIDE SEQUENCE [LARGE SCALE GENOMIC DNA]</scope>
</reference>
<evidence type="ECO:0008006" key="3">
    <source>
        <dbReference type="Google" id="ProtNLM"/>
    </source>
</evidence>